<keyword evidence="2" id="KW-1133">Transmembrane helix</keyword>
<comment type="caution">
    <text evidence="3">The sequence shown here is derived from an EMBL/GenBank/DDBJ whole genome shotgun (WGS) entry which is preliminary data.</text>
</comment>
<dbReference type="RefSeq" id="WP_149071716.1">
    <property type="nucleotide sequence ID" value="NZ_VTHL01000015.1"/>
</dbReference>
<evidence type="ECO:0008006" key="5">
    <source>
        <dbReference type="Google" id="ProtNLM"/>
    </source>
</evidence>
<proteinExistence type="predicted"/>
<dbReference type="InterPro" id="IPR008969">
    <property type="entry name" value="CarboxyPept-like_regulatory"/>
</dbReference>
<dbReference type="SUPFAM" id="SSF49464">
    <property type="entry name" value="Carboxypeptidase regulatory domain-like"/>
    <property type="match status" value="1"/>
</dbReference>
<evidence type="ECO:0000313" key="4">
    <source>
        <dbReference type="Proteomes" id="UP000322791"/>
    </source>
</evidence>
<feature type="transmembrane region" description="Helical" evidence="2">
    <location>
        <begin position="27"/>
        <end position="45"/>
    </location>
</feature>
<keyword evidence="2" id="KW-0472">Membrane</keyword>
<name>A0A5D6UY25_9BACT</name>
<sequence>MSQNPYENDNAAWEEEERALSAGNTRLGLIVGAVLLLAGLGIAFAPGTTKKADGTSTSFAGAVLLDGEASVTGTSEKPAAAEATTEEAAAADAATTTVKTTTTTKTAAPATAGSATVAAAPAADAAPAAAPVEEAPVVAAAPAPAPAVEEAPQTTNLKGRVLDEDGQPLAGATVFLNGSKKIASTDANGNYTIEVPVGENTLTYGYGGYQDQVTRARTGQAVNVTLLPKDGAKRRRR</sequence>
<keyword evidence="2" id="KW-0812">Transmembrane</keyword>
<reference evidence="3 4" key="1">
    <citation type="submission" date="2019-08" db="EMBL/GenBank/DDBJ databases">
        <authorList>
            <person name="Seo M.-J."/>
        </authorList>
    </citation>
    <scope>NUCLEOTIDE SEQUENCE [LARGE SCALE GENOMIC DNA]</scope>
    <source>
        <strain evidence="3 4">KIGAM108</strain>
    </source>
</reference>
<dbReference type="AlphaFoldDB" id="A0A5D6UY25"/>
<evidence type="ECO:0000256" key="1">
    <source>
        <dbReference type="SAM" id="MobiDB-lite"/>
    </source>
</evidence>
<organism evidence="3 4">
    <name type="scientific">Hymenobacter lutimineralis</name>
    <dbReference type="NCBI Taxonomy" id="2606448"/>
    <lineage>
        <taxon>Bacteria</taxon>
        <taxon>Pseudomonadati</taxon>
        <taxon>Bacteroidota</taxon>
        <taxon>Cytophagia</taxon>
        <taxon>Cytophagales</taxon>
        <taxon>Hymenobacteraceae</taxon>
        <taxon>Hymenobacter</taxon>
    </lineage>
</organism>
<feature type="region of interest" description="Disordered" evidence="1">
    <location>
        <begin position="86"/>
        <end position="113"/>
    </location>
</feature>
<gene>
    <name evidence="3" type="ORF">FY528_14310</name>
</gene>
<accession>A0A5D6UY25</accession>
<dbReference type="Gene3D" id="2.60.40.1120">
    <property type="entry name" value="Carboxypeptidase-like, regulatory domain"/>
    <property type="match status" value="1"/>
</dbReference>
<evidence type="ECO:0000256" key="2">
    <source>
        <dbReference type="SAM" id="Phobius"/>
    </source>
</evidence>
<dbReference type="Proteomes" id="UP000322791">
    <property type="component" value="Unassembled WGS sequence"/>
</dbReference>
<evidence type="ECO:0000313" key="3">
    <source>
        <dbReference type="EMBL" id="TYZ07867.1"/>
    </source>
</evidence>
<protein>
    <recommendedName>
        <fullName evidence="5">Carboxypeptidase-like regulatory domain-containing protein</fullName>
    </recommendedName>
</protein>
<keyword evidence="4" id="KW-1185">Reference proteome</keyword>
<dbReference type="EMBL" id="VTHL01000015">
    <property type="protein sequence ID" value="TYZ07867.1"/>
    <property type="molecule type" value="Genomic_DNA"/>
</dbReference>
<dbReference type="Pfam" id="PF13715">
    <property type="entry name" value="CarbopepD_reg_2"/>
    <property type="match status" value="1"/>
</dbReference>